<protein>
    <recommendedName>
        <fullName evidence="1">JmjC domain-containing protein</fullName>
    </recommendedName>
</protein>
<name>A0A0C3HFU6_OIDMZ</name>
<evidence type="ECO:0000313" key="2">
    <source>
        <dbReference type="EMBL" id="KIN02025.1"/>
    </source>
</evidence>
<dbReference type="PANTHER" id="PTHR12461:SF105">
    <property type="entry name" value="HYPOXIA-INDUCIBLE FACTOR 1-ALPHA INHIBITOR"/>
    <property type="match status" value="1"/>
</dbReference>
<dbReference type="InterPro" id="IPR003347">
    <property type="entry name" value="JmjC_dom"/>
</dbReference>
<dbReference type="SUPFAM" id="SSF51197">
    <property type="entry name" value="Clavaminate synthase-like"/>
    <property type="match status" value="1"/>
</dbReference>
<reference evidence="2 3" key="1">
    <citation type="submission" date="2014-04" db="EMBL/GenBank/DDBJ databases">
        <authorList>
            <consortium name="DOE Joint Genome Institute"/>
            <person name="Kuo A."/>
            <person name="Martino E."/>
            <person name="Perotto S."/>
            <person name="Kohler A."/>
            <person name="Nagy L.G."/>
            <person name="Floudas D."/>
            <person name="Copeland A."/>
            <person name="Barry K.W."/>
            <person name="Cichocki N."/>
            <person name="Veneault-Fourrey C."/>
            <person name="LaButti K."/>
            <person name="Lindquist E.A."/>
            <person name="Lipzen A."/>
            <person name="Lundell T."/>
            <person name="Morin E."/>
            <person name="Murat C."/>
            <person name="Sun H."/>
            <person name="Tunlid A."/>
            <person name="Henrissat B."/>
            <person name="Grigoriev I.V."/>
            <person name="Hibbett D.S."/>
            <person name="Martin F."/>
            <person name="Nordberg H.P."/>
            <person name="Cantor M.N."/>
            <person name="Hua S.X."/>
        </authorList>
    </citation>
    <scope>NUCLEOTIDE SEQUENCE [LARGE SCALE GENOMIC DNA]</scope>
    <source>
        <strain evidence="2 3">Zn</strain>
    </source>
</reference>
<evidence type="ECO:0000259" key="1">
    <source>
        <dbReference type="PROSITE" id="PS51184"/>
    </source>
</evidence>
<gene>
    <name evidence="2" type="ORF">OIDMADRAFT_144642</name>
</gene>
<dbReference type="PANTHER" id="PTHR12461">
    <property type="entry name" value="HYPOXIA-INDUCIBLE FACTOR 1 ALPHA INHIBITOR-RELATED"/>
    <property type="match status" value="1"/>
</dbReference>
<dbReference type="InterPro" id="IPR041667">
    <property type="entry name" value="Cupin_8"/>
</dbReference>
<dbReference type="PROSITE" id="PS51184">
    <property type="entry name" value="JMJC"/>
    <property type="match status" value="1"/>
</dbReference>
<dbReference type="Proteomes" id="UP000054321">
    <property type="component" value="Unassembled WGS sequence"/>
</dbReference>
<organism evidence="2 3">
    <name type="scientific">Oidiodendron maius (strain Zn)</name>
    <dbReference type="NCBI Taxonomy" id="913774"/>
    <lineage>
        <taxon>Eukaryota</taxon>
        <taxon>Fungi</taxon>
        <taxon>Dikarya</taxon>
        <taxon>Ascomycota</taxon>
        <taxon>Pezizomycotina</taxon>
        <taxon>Leotiomycetes</taxon>
        <taxon>Leotiomycetes incertae sedis</taxon>
        <taxon>Myxotrichaceae</taxon>
        <taxon>Oidiodendron</taxon>
    </lineage>
</organism>
<keyword evidence="3" id="KW-1185">Reference proteome</keyword>
<feature type="domain" description="JmjC" evidence="1">
    <location>
        <begin position="176"/>
        <end position="337"/>
    </location>
</feature>
<dbReference type="STRING" id="913774.A0A0C3HFU6"/>
<reference evidence="3" key="2">
    <citation type="submission" date="2015-01" db="EMBL/GenBank/DDBJ databases">
        <title>Evolutionary Origins and Diversification of the Mycorrhizal Mutualists.</title>
        <authorList>
            <consortium name="DOE Joint Genome Institute"/>
            <consortium name="Mycorrhizal Genomics Consortium"/>
            <person name="Kohler A."/>
            <person name="Kuo A."/>
            <person name="Nagy L.G."/>
            <person name="Floudas D."/>
            <person name="Copeland A."/>
            <person name="Barry K.W."/>
            <person name="Cichocki N."/>
            <person name="Veneault-Fourrey C."/>
            <person name="LaButti K."/>
            <person name="Lindquist E.A."/>
            <person name="Lipzen A."/>
            <person name="Lundell T."/>
            <person name="Morin E."/>
            <person name="Murat C."/>
            <person name="Riley R."/>
            <person name="Ohm R."/>
            <person name="Sun H."/>
            <person name="Tunlid A."/>
            <person name="Henrissat B."/>
            <person name="Grigoriev I.V."/>
            <person name="Hibbett D.S."/>
            <person name="Martin F."/>
        </authorList>
    </citation>
    <scope>NUCLEOTIDE SEQUENCE [LARGE SCALE GENOMIC DNA]</scope>
    <source>
        <strain evidence="3">Zn</strain>
    </source>
</reference>
<dbReference type="InParanoid" id="A0A0C3HFU6"/>
<sequence>MPRPVPHLTNHRIFVRRLSNSSSTFQSLRPVNSVLGDIEDIDVEDFRKSAFIPERPLLIRARQAGDCTSNSTPKSSIPAAAKWFTFESTSKTDGPSCRYQRVVPCYKYLDRFQETVLPYELTTHSSSQSNSEVVAKDRQSALELSMLFGITAAGSFHRFNAPLALFLKACKMDSSIPHRLYIAQAQIAALPRQLQDDLPTPTLVKAAGNGDIYDANIWIGLPPTYTPLHRDPNPNLFVQLASSKKVRLYEPSVGARIFWNVQRSIGQSAQSNLRGDEMMDGPERDVLDEAVWGRSAATAGFETVVEPGDGLFIPKGWWHTIKSTGTDVTASVNWWFR</sequence>
<dbReference type="AlphaFoldDB" id="A0A0C3HFU6"/>
<proteinExistence type="predicted"/>
<dbReference type="EMBL" id="KN832875">
    <property type="protein sequence ID" value="KIN02025.1"/>
    <property type="molecule type" value="Genomic_DNA"/>
</dbReference>
<dbReference type="OrthoDB" id="263283at2759"/>
<dbReference type="Gene3D" id="2.60.120.650">
    <property type="entry name" value="Cupin"/>
    <property type="match status" value="1"/>
</dbReference>
<evidence type="ECO:0000313" key="3">
    <source>
        <dbReference type="Proteomes" id="UP000054321"/>
    </source>
</evidence>
<accession>A0A0C3HFU6</accession>
<dbReference type="HOGENOM" id="CLU_054409_0_0_1"/>
<dbReference type="Pfam" id="PF13621">
    <property type="entry name" value="Cupin_8"/>
    <property type="match status" value="1"/>
</dbReference>